<evidence type="ECO:0000256" key="3">
    <source>
        <dbReference type="ARBA" id="ARBA00005760"/>
    </source>
</evidence>
<feature type="transmembrane region" description="Helical" evidence="13">
    <location>
        <begin position="151"/>
        <end position="170"/>
    </location>
</feature>
<evidence type="ECO:0000256" key="13">
    <source>
        <dbReference type="SAM" id="Phobius"/>
    </source>
</evidence>
<evidence type="ECO:0000256" key="6">
    <source>
        <dbReference type="ARBA" id="ARBA00022816"/>
    </source>
</evidence>
<feature type="transmembrane region" description="Helical" evidence="13">
    <location>
        <begin position="246"/>
        <end position="272"/>
    </location>
</feature>
<keyword evidence="10" id="KW-0906">Nuclear pore complex</keyword>
<dbReference type="PANTHER" id="PTHR13269">
    <property type="entry name" value="NUCLEOPORIN NDC1"/>
    <property type="match status" value="1"/>
</dbReference>
<keyword evidence="12" id="KW-0539">Nucleus</keyword>
<evidence type="ECO:0000256" key="4">
    <source>
        <dbReference type="ARBA" id="ARBA00022448"/>
    </source>
</evidence>
<feature type="transmembrane region" description="Helical" evidence="13">
    <location>
        <begin position="20"/>
        <end position="41"/>
    </location>
</feature>
<sequence length="577" mass="66287">MIQMNKKGCKELLMQRMFLAIISSIMVQFLLVTCLLLITNLNTDYMSWIQNTWTAITSFRMWSYFCVLATVTFFQGVICSKSYSNIPPYSKSRFIKFFGIFTYQNILMGILHIIIGGLLVWLHLSIKGGKYGFLMTECNIIYGMCLMEEHYFLFLSGFWSGLYFFLKISIFHMKYLKFPIISSSKLFRFKAGISSLLPSLMAECIWPTLYYLIGYYFLGPYCCSTILFLSSLQLESEPLSSIPSLLNLSLIFQLWLYQLMFVLTINSMYLLFEIYLTEWVPFEFKQSNVFNTAESGVTLPDALSTDKVPIMQHLGYLDLITIAQKDKARRGVLFTLSQPGGHPYNWNCVIERCTGLIKKFSDDLSTACIKPQEPKLSSGAPSSTMTDVSAFQKQYMYRMRSLIKEEVQICTEQSNIKKDVDNELFIQKFVKTRWNNFLAYLLSKPLISYVFGEIEGGKVCHILFNGQTIIWAADAISSLAVLSLNEDSYGIAQKDLPLIINTLLALKQALDKLQKSNIMAKKQYGDDKFIKQIFHSLRAAAKRSLYRIVTCFEIYIGDLGLETTTVEQLHSFLAYRE</sequence>
<feature type="transmembrane region" description="Helical" evidence="13">
    <location>
        <begin position="100"/>
        <end position="124"/>
    </location>
</feature>
<dbReference type="GO" id="GO:0051028">
    <property type="term" value="P:mRNA transport"/>
    <property type="evidence" value="ECO:0007669"/>
    <property type="project" value="UniProtKB-KW"/>
</dbReference>
<keyword evidence="11 13" id="KW-0472">Membrane</keyword>
<feature type="transmembrane region" description="Helical" evidence="13">
    <location>
        <begin position="61"/>
        <end position="79"/>
    </location>
</feature>
<keyword evidence="9" id="KW-0811">Translocation</keyword>
<gene>
    <name evidence="15" type="primary">LOC117235677</name>
</gene>
<proteinExistence type="inferred from homology"/>
<comment type="similarity">
    <text evidence="3">Belongs to the NDC1 family.</text>
</comment>
<evidence type="ECO:0000256" key="2">
    <source>
        <dbReference type="ARBA" id="ARBA00004567"/>
    </source>
</evidence>
<dbReference type="GeneID" id="117235677"/>
<dbReference type="AlphaFoldDB" id="A0A6J3KKW4"/>
<evidence type="ECO:0000256" key="10">
    <source>
        <dbReference type="ARBA" id="ARBA00023132"/>
    </source>
</evidence>
<dbReference type="Proteomes" id="UP000504631">
    <property type="component" value="Unplaced"/>
</dbReference>
<keyword evidence="5 13" id="KW-0812">Transmembrane</keyword>
<evidence type="ECO:0000313" key="15">
    <source>
        <dbReference type="RefSeq" id="XP_033353827.1"/>
    </source>
</evidence>
<dbReference type="InterPro" id="IPR019049">
    <property type="entry name" value="Nucleoporin_prot_Ndc1/Nup"/>
</dbReference>
<dbReference type="GO" id="GO:0031965">
    <property type="term" value="C:nuclear membrane"/>
    <property type="evidence" value="ECO:0007669"/>
    <property type="project" value="UniProtKB-SubCell"/>
</dbReference>
<keyword evidence="6" id="KW-0509">mRNA transport</keyword>
<feature type="transmembrane region" description="Helical" evidence="13">
    <location>
        <begin position="215"/>
        <end position="234"/>
    </location>
</feature>
<organism evidence="14 15">
    <name type="scientific">Bombus vosnesenskii</name>
    <dbReference type="NCBI Taxonomy" id="207650"/>
    <lineage>
        <taxon>Eukaryota</taxon>
        <taxon>Metazoa</taxon>
        <taxon>Ecdysozoa</taxon>
        <taxon>Arthropoda</taxon>
        <taxon>Hexapoda</taxon>
        <taxon>Insecta</taxon>
        <taxon>Pterygota</taxon>
        <taxon>Neoptera</taxon>
        <taxon>Endopterygota</taxon>
        <taxon>Hymenoptera</taxon>
        <taxon>Apocrita</taxon>
        <taxon>Aculeata</taxon>
        <taxon>Apoidea</taxon>
        <taxon>Anthophila</taxon>
        <taxon>Apidae</taxon>
        <taxon>Bombus</taxon>
        <taxon>Pyrobombus</taxon>
    </lineage>
</organism>
<evidence type="ECO:0000256" key="1">
    <source>
        <dbReference type="ARBA" id="ARBA00004232"/>
    </source>
</evidence>
<name>A0A6J3KKW4_9HYME</name>
<accession>A0A6J3KKW4</accession>
<evidence type="ECO:0000256" key="8">
    <source>
        <dbReference type="ARBA" id="ARBA00022989"/>
    </source>
</evidence>
<evidence type="ECO:0000256" key="5">
    <source>
        <dbReference type="ARBA" id="ARBA00022692"/>
    </source>
</evidence>
<dbReference type="CTD" id="55706"/>
<reference evidence="15" key="1">
    <citation type="submission" date="2025-08" db="UniProtKB">
        <authorList>
            <consortium name="RefSeq"/>
        </authorList>
    </citation>
    <scope>IDENTIFICATION</scope>
    <source>
        <tissue evidence="15">Muscle</tissue>
    </source>
</reference>
<dbReference type="PANTHER" id="PTHR13269:SF6">
    <property type="entry name" value="NUCLEOPORIN NDC1"/>
    <property type="match status" value="1"/>
</dbReference>
<dbReference type="GO" id="GO:0030674">
    <property type="term" value="F:protein-macromolecule adaptor activity"/>
    <property type="evidence" value="ECO:0007669"/>
    <property type="project" value="TreeGrafter"/>
</dbReference>
<evidence type="ECO:0000313" key="14">
    <source>
        <dbReference type="Proteomes" id="UP000504631"/>
    </source>
</evidence>
<dbReference type="RefSeq" id="XP_033353827.1">
    <property type="nucleotide sequence ID" value="XM_033497936.1"/>
</dbReference>
<keyword evidence="4" id="KW-0813">Transport</keyword>
<evidence type="ECO:0000256" key="7">
    <source>
        <dbReference type="ARBA" id="ARBA00022927"/>
    </source>
</evidence>
<comment type="subcellular location">
    <subcellularLocation>
        <location evidence="1">Nucleus membrane</location>
        <topology evidence="1">Multi-pass membrane protein</topology>
    </subcellularLocation>
    <subcellularLocation>
        <location evidence="2">Nucleus</location>
        <location evidence="2">Nuclear pore complex</location>
    </subcellularLocation>
</comment>
<keyword evidence="7" id="KW-0653">Protein transport</keyword>
<keyword evidence="14" id="KW-1185">Reference proteome</keyword>
<evidence type="ECO:0000256" key="12">
    <source>
        <dbReference type="ARBA" id="ARBA00023242"/>
    </source>
</evidence>
<dbReference type="GO" id="GO:0070762">
    <property type="term" value="C:nuclear pore transmembrane ring"/>
    <property type="evidence" value="ECO:0007669"/>
    <property type="project" value="TreeGrafter"/>
</dbReference>
<evidence type="ECO:0000256" key="9">
    <source>
        <dbReference type="ARBA" id="ARBA00023010"/>
    </source>
</evidence>
<dbReference type="KEGG" id="bvk:117235677"/>
<keyword evidence="8 13" id="KW-1133">Transmembrane helix</keyword>
<dbReference type="GO" id="GO:0006999">
    <property type="term" value="P:nuclear pore organization"/>
    <property type="evidence" value="ECO:0007669"/>
    <property type="project" value="TreeGrafter"/>
</dbReference>
<evidence type="ECO:0000256" key="11">
    <source>
        <dbReference type="ARBA" id="ARBA00023136"/>
    </source>
</evidence>
<dbReference type="Pfam" id="PF09531">
    <property type="entry name" value="Ndc1_Nup"/>
    <property type="match status" value="1"/>
</dbReference>
<protein>
    <submittedName>
        <fullName evidence="15">Nucleoporin NDC1</fullName>
    </submittedName>
</protein>
<dbReference type="GO" id="GO:0015031">
    <property type="term" value="P:protein transport"/>
    <property type="evidence" value="ECO:0007669"/>
    <property type="project" value="UniProtKB-KW"/>
</dbReference>